<dbReference type="VEuPathDB" id="FungiDB:RhiirA1_484834"/>
<dbReference type="Proteomes" id="UP000232722">
    <property type="component" value="Unassembled WGS sequence"/>
</dbReference>
<proteinExistence type="predicted"/>
<evidence type="ECO:0000313" key="2">
    <source>
        <dbReference type="Proteomes" id="UP000232722"/>
    </source>
</evidence>
<name>A0A2N0NBY3_9GLOM</name>
<organism evidence="1 2">
    <name type="scientific">Rhizophagus irregularis</name>
    <dbReference type="NCBI Taxonomy" id="588596"/>
    <lineage>
        <taxon>Eukaryota</taxon>
        <taxon>Fungi</taxon>
        <taxon>Fungi incertae sedis</taxon>
        <taxon>Mucoromycota</taxon>
        <taxon>Glomeromycotina</taxon>
        <taxon>Glomeromycetes</taxon>
        <taxon>Glomerales</taxon>
        <taxon>Glomeraceae</taxon>
        <taxon>Rhizophagus</taxon>
    </lineage>
</organism>
<sequence length="58" mass="6501">MKTSANISLQYIEQIRPTNVIIPAIREKVNKKVQFGTAMSLAKTSVQIAVSEDFYLKS</sequence>
<evidence type="ECO:0000313" key="1">
    <source>
        <dbReference type="EMBL" id="PKB92092.1"/>
    </source>
</evidence>
<protein>
    <submittedName>
        <fullName evidence="1">Uncharacterized protein</fullName>
    </submittedName>
</protein>
<dbReference type="AlphaFoldDB" id="A0A2N0NBY3"/>
<reference evidence="1 2" key="2">
    <citation type="submission" date="2017-09" db="EMBL/GenBank/DDBJ databases">
        <title>Extensive intraspecific genome diversity in a model arbuscular mycorrhizal fungus.</title>
        <authorList>
            <person name="Chen E.C."/>
            <person name="Morin E."/>
            <person name="Beaudet D."/>
            <person name="Noel J."/>
            <person name="Ndikumana S."/>
            <person name="Charron P."/>
            <person name="St-Onge C."/>
            <person name="Giorgi J."/>
            <person name="Grigoriev I.V."/>
            <person name="Roux C."/>
            <person name="Martin F.M."/>
            <person name="Corradi N."/>
        </authorList>
    </citation>
    <scope>NUCLEOTIDE SEQUENCE [LARGE SCALE GENOMIC DNA]</scope>
    <source>
        <strain evidence="1 2">A5</strain>
    </source>
</reference>
<gene>
    <name evidence="1" type="ORF">RhiirA5_446071</name>
</gene>
<comment type="caution">
    <text evidence="1">The sequence shown here is derived from an EMBL/GenBank/DDBJ whole genome shotgun (WGS) entry which is preliminary data.</text>
</comment>
<dbReference type="EMBL" id="LLXJ01012370">
    <property type="protein sequence ID" value="PKB92092.1"/>
    <property type="molecule type" value="Genomic_DNA"/>
</dbReference>
<accession>A0A2N0NBY3</accession>
<reference evidence="1 2" key="1">
    <citation type="submission" date="2016-04" db="EMBL/GenBank/DDBJ databases">
        <title>Genome analyses suggest a sexual origin of heterokaryosis in a supposedly ancient asexual fungus.</title>
        <authorList>
            <person name="Ropars J."/>
            <person name="Sedzielewska K."/>
            <person name="Noel J."/>
            <person name="Charron P."/>
            <person name="Farinelli L."/>
            <person name="Marton T."/>
            <person name="Kruger M."/>
            <person name="Pelin A."/>
            <person name="Brachmann A."/>
            <person name="Corradi N."/>
        </authorList>
    </citation>
    <scope>NUCLEOTIDE SEQUENCE [LARGE SCALE GENOMIC DNA]</scope>
    <source>
        <strain evidence="1 2">A5</strain>
    </source>
</reference>